<dbReference type="RefSeq" id="YP_009043055.1">
    <property type="nucleotide sequence ID" value="NC_024360.1"/>
</dbReference>
<dbReference type="KEGG" id="vg:19685074"/>
<dbReference type="Pfam" id="PF11672">
    <property type="entry name" value="DUF3268"/>
    <property type="match status" value="1"/>
</dbReference>
<proteinExistence type="predicted"/>
<reference evidence="1 2" key="1">
    <citation type="submission" date="2014-03" db="EMBL/GenBank/DDBJ databases">
        <title>Genome sequencing of lytic Listeria phages.</title>
        <authorList>
            <person name="Woolston J."/>
            <person name="Rajanna C."/>
            <person name="Abuladze T."/>
            <person name="Li M."/>
            <person name="Anderson B."/>
            <person name="Sulakvelidze A."/>
        </authorList>
    </citation>
    <scope>NUCLEOTIDE SEQUENCE [LARGE SCALE GENOMIC DNA]</scope>
    <source>
        <strain evidence="1">LMSP-25</strain>
    </source>
</reference>
<keyword evidence="2" id="KW-1185">Reference proteome</keyword>
<dbReference type="InterPro" id="IPR021686">
    <property type="entry name" value="DUF3268"/>
</dbReference>
<organism evidence="1 2">
    <name type="scientific">Listeria phage LMSP-25</name>
    <dbReference type="NCBI Taxonomy" id="1486421"/>
    <lineage>
        <taxon>Viruses</taxon>
        <taxon>Duplodnaviria</taxon>
        <taxon>Heunggongvirae</taxon>
        <taxon>Uroviricota</taxon>
        <taxon>Caudoviricetes</taxon>
        <taxon>Herelleviridae</taxon>
        <taxon>Jasinskavirinae</taxon>
        <taxon>Pecentumvirus</taxon>
        <taxon>Pecentumvirus LMSP25</taxon>
    </lineage>
</organism>
<dbReference type="GeneID" id="19685074"/>
<name>A0A060ALU1_9CAUD</name>
<protein>
    <submittedName>
        <fullName evidence="1">Uncharacterized protein</fullName>
    </submittedName>
</protein>
<dbReference type="Proteomes" id="UP000026981">
    <property type="component" value="Segment"/>
</dbReference>
<dbReference type="OrthoDB" id="13663at10239"/>
<evidence type="ECO:0000313" key="2">
    <source>
        <dbReference type="Proteomes" id="UP000026981"/>
    </source>
</evidence>
<accession>A0A060ALU1</accession>
<evidence type="ECO:0000313" key="1">
    <source>
        <dbReference type="EMBL" id="AIA64413.1"/>
    </source>
</evidence>
<dbReference type="EMBL" id="KJ535722">
    <property type="protein sequence ID" value="AIA64413.1"/>
    <property type="molecule type" value="Genomic_DNA"/>
</dbReference>
<sequence length="170" mass="19125">MGVNNFNDFDYICSNNGWYVIRWTDDWGLARMKKEIPTKCPLCKGDVKYTSNANLYGKEYGNGMCYMCTSCKASSGVVSLSSREPSSTISDKSMKILKKACYGLLDQASRSCHTDQDDIMKQLAVLMSVATDDLFNWLTKGELLKATAILSDSDNFRRATNSSKRKFYGY</sequence>